<feature type="transmembrane region" description="Helical" evidence="2">
    <location>
        <begin position="218"/>
        <end position="242"/>
    </location>
</feature>
<feature type="transmembrane region" description="Helical" evidence="2">
    <location>
        <begin position="319"/>
        <end position="342"/>
    </location>
</feature>
<dbReference type="InterPro" id="IPR040410">
    <property type="entry name" value="UPF0658_Golgi"/>
</dbReference>
<keyword evidence="2" id="KW-1133">Transmembrane helix</keyword>
<protein>
    <submittedName>
        <fullName evidence="3">Uncharacterized protein</fullName>
    </submittedName>
</protein>
<dbReference type="PANTHER" id="PTHR34391">
    <property type="entry name" value="UPF0658 GOLGI APPARATUS MEMBRANE PROTEIN C1952.10C-RELATED"/>
    <property type="match status" value="1"/>
</dbReference>
<evidence type="ECO:0000313" key="3">
    <source>
        <dbReference type="EMBL" id="KAJ3173833.1"/>
    </source>
</evidence>
<feature type="transmembrane region" description="Helical" evidence="2">
    <location>
        <begin position="281"/>
        <end position="299"/>
    </location>
</feature>
<evidence type="ECO:0000313" key="4">
    <source>
        <dbReference type="Proteomes" id="UP001212152"/>
    </source>
</evidence>
<feature type="transmembrane region" description="Helical" evidence="2">
    <location>
        <begin position="124"/>
        <end position="142"/>
    </location>
</feature>
<dbReference type="AlphaFoldDB" id="A0AAD5XN98"/>
<reference evidence="3" key="1">
    <citation type="submission" date="2020-05" db="EMBL/GenBank/DDBJ databases">
        <title>Phylogenomic resolution of chytrid fungi.</title>
        <authorList>
            <person name="Stajich J.E."/>
            <person name="Amses K."/>
            <person name="Simmons R."/>
            <person name="Seto K."/>
            <person name="Myers J."/>
            <person name="Bonds A."/>
            <person name="Quandt C.A."/>
            <person name="Barry K."/>
            <person name="Liu P."/>
            <person name="Grigoriev I."/>
            <person name="Longcore J.E."/>
            <person name="James T.Y."/>
        </authorList>
    </citation>
    <scope>NUCLEOTIDE SEQUENCE</scope>
    <source>
        <strain evidence="3">JEL0379</strain>
    </source>
</reference>
<keyword evidence="4" id="KW-1185">Reference proteome</keyword>
<feature type="transmembrane region" description="Helical" evidence="2">
    <location>
        <begin position="254"/>
        <end position="274"/>
    </location>
</feature>
<comment type="caution">
    <text evidence="3">The sequence shown here is derived from an EMBL/GenBank/DDBJ whole genome shotgun (WGS) entry which is preliminary data.</text>
</comment>
<dbReference type="EMBL" id="JADGJQ010000069">
    <property type="protein sequence ID" value="KAJ3173833.1"/>
    <property type="molecule type" value="Genomic_DNA"/>
</dbReference>
<keyword evidence="2" id="KW-0812">Transmembrane</keyword>
<keyword evidence="2" id="KW-0472">Membrane</keyword>
<feature type="transmembrane region" description="Helical" evidence="2">
    <location>
        <begin position="169"/>
        <end position="187"/>
    </location>
</feature>
<feature type="transmembrane region" description="Helical" evidence="2">
    <location>
        <begin position="39"/>
        <end position="62"/>
    </location>
</feature>
<dbReference type="Proteomes" id="UP001212152">
    <property type="component" value="Unassembled WGS sequence"/>
</dbReference>
<name>A0AAD5XN98_9FUNG</name>
<dbReference type="GO" id="GO:0005794">
    <property type="term" value="C:Golgi apparatus"/>
    <property type="evidence" value="ECO:0007669"/>
    <property type="project" value="TreeGrafter"/>
</dbReference>
<accession>A0AAD5XN98</accession>
<sequence>MDFDSRSLQRIPSGSEAGFNHHTHPQTTWRSRLTPRDRWAKAAIAWATVQLVVVIFLEAIIAKKNSDYHHALEDATQGTTDSVRTGLVANANALTIYHALFIVAQAFQWVLVGDAVLTASTIQMISTTVFNFALFGYSALQFKQASDIGDTSNDIRAANLPAPHPTKTLEIIVIFAMALFCIGWLVITQRLYRVFGWSVFKNLGADISVRRRLKLYHVYMMLLKLDVFFFFGFDIQYLVLVILAPAQSDASLKYTHGLVAMPLTLVLLVLAFVAIRRESRVLMTATLLGLSGAIGYLMAKLVDVAQLGSTSKYSGSRKSLTFFESLTLALCVATFVIACLNFRNFGKGLKEQLNKARGRDLELDNIADRPGAQKEAPRWSLE</sequence>
<proteinExistence type="predicted"/>
<organism evidence="3 4">
    <name type="scientific">Geranomyces variabilis</name>
    <dbReference type="NCBI Taxonomy" id="109894"/>
    <lineage>
        <taxon>Eukaryota</taxon>
        <taxon>Fungi</taxon>
        <taxon>Fungi incertae sedis</taxon>
        <taxon>Chytridiomycota</taxon>
        <taxon>Chytridiomycota incertae sedis</taxon>
        <taxon>Chytridiomycetes</taxon>
        <taxon>Spizellomycetales</taxon>
        <taxon>Powellomycetaceae</taxon>
        <taxon>Geranomyces</taxon>
    </lineage>
</organism>
<feature type="region of interest" description="Disordered" evidence="1">
    <location>
        <begin position="1"/>
        <end position="27"/>
    </location>
</feature>
<dbReference type="PANTHER" id="PTHR34391:SF1">
    <property type="entry name" value="UPF0658 GOLGI APPARATUS MEMBRANE PROTEIN C1952.10C-RELATED"/>
    <property type="match status" value="1"/>
</dbReference>
<evidence type="ECO:0000256" key="2">
    <source>
        <dbReference type="SAM" id="Phobius"/>
    </source>
</evidence>
<evidence type="ECO:0000256" key="1">
    <source>
        <dbReference type="SAM" id="MobiDB-lite"/>
    </source>
</evidence>
<gene>
    <name evidence="3" type="ORF">HDU87_007336</name>
</gene>